<dbReference type="Proteomes" id="UP000437017">
    <property type="component" value="Unassembled WGS sequence"/>
</dbReference>
<comment type="caution">
    <text evidence="4">The sequence shown here is derived from an EMBL/GenBank/DDBJ whole genome shotgun (WGS) entry which is preliminary data.</text>
</comment>
<name>A0A643C7Q3_BALPH</name>
<feature type="repeat" description="ANK" evidence="3">
    <location>
        <begin position="107"/>
        <end position="139"/>
    </location>
</feature>
<keyword evidence="2 3" id="KW-0040">ANK repeat</keyword>
<organism evidence="4 5">
    <name type="scientific">Balaenoptera physalus</name>
    <name type="common">Fin whale</name>
    <name type="synonym">Balaena physalus</name>
    <dbReference type="NCBI Taxonomy" id="9770"/>
    <lineage>
        <taxon>Eukaryota</taxon>
        <taxon>Metazoa</taxon>
        <taxon>Chordata</taxon>
        <taxon>Craniata</taxon>
        <taxon>Vertebrata</taxon>
        <taxon>Euteleostomi</taxon>
        <taxon>Mammalia</taxon>
        <taxon>Eutheria</taxon>
        <taxon>Laurasiatheria</taxon>
        <taxon>Artiodactyla</taxon>
        <taxon>Whippomorpha</taxon>
        <taxon>Cetacea</taxon>
        <taxon>Mysticeti</taxon>
        <taxon>Balaenopteridae</taxon>
        <taxon>Balaenoptera</taxon>
    </lineage>
</organism>
<evidence type="ECO:0000313" key="4">
    <source>
        <dbReference type="EMBL" id="KAB0395968.1"/>
    </source>
</evidence>
<dbReference type="Gene3D" id="1.25.40.20">
    <property type="entry name" value="Ankyrin repeat-containing domain"/>
    <property type="match status" value="3"/>
</dbReference>
<evidence type="ECO:0000256" key="3">
    <source>
        <dbReference type="PROSITE-ProRule" id="PRU00023"/>
    </source>
</evidence>
<feature type="repeat" description="ANK" evidence="3">
    <location>
        <begin position="146"/>
        <end position="178"/>
    </location>
</feature>
<feature type="repeat" description="ANK" evidence="3">
    <location>
        <begin position="17"/>
        <end position="49"/>
    </location>
</feature>
<dbReference type="PROSITE" id="PS50297">
    <property type="entry name" value="ANK_REP_REGION"/>
    <property type="match status" value="3"/>
</dbReference>
<dbReference type="SUPFAM" id="SSF48403">
    <property type="entry name" value="Ankyrin repeat"/>
    <property type="match status" value="1"/>
</dbReference>
<dbReference type="SMART" id="SM00248">
    <property type="entry name" value="ANK"/>
    <property type="match status" value="6"/>
</dbReference>
<keyword evidence="5" id="KW-1185">Reference proteome</keyword>
<gene>
    <name evidence="4" type="ORF">E2I00_019871</name>
</gene>
<dbReference type="InterPro" id="IPR002110">
    <property type="entry name" value="Ankyrin_rpt"/>
</dbReference>
<dbReference type="Pfam" id="PF12796">
    <property type="entry name" value="Ank_2"/>
    <property type="match status" value="2"/>
</dbReference>
<reference evidence="4 5" key="1">
    <citation type="journal article" date="2019" name="PLoS ONE">
        <title>Genomic analyses reveal an absence of contemporary introgressive admixture between fin whales and blue whales, despite known hybrids.</title>
        <authorList>
            <person name="Westbury M.V."/>
            <person name="Petersen B."/>
            <person name="Lorenzen E.D."/>
        </authorList>
    </citation>
    <scope>NUCLEOTIDE SEQUENCE [LARGE SCALE GENOMIC DNA]</scope>
    <source>
        <strain evidence="4">FinWhale-01</strain>
    </source>
</reference>
<dbReference type="InterPro" id="IPR036770">
    <property type="entry name" value="Ankyrin_rpt-contain_sf"/>
</dbReference>
<dbReference type="PANTHER" id="PTHR24173:SF74">
    <property type="entry name" value="ANKYRIN REPEAT DOMAIN-CONTAINING PROTEIN 16"/>
    <property type="match status" value="1"/>
</dbReference>
<evidence type="ECO:0000256" key="2">
    <source>
        <dbReference type="ARBA" id="ARBA00023043"/>
    </source>
</evidence>
<proteinExistence type="predicted"/>
<accession>A0A643C7Q3</accession>
<dbReference type="OrthoDB" id="448455at2759"/>
<feature type="repeat" description="ANK" evidence="3">
    <location>
        <begin position="179"/>
        <end position="211"/>
    </location>
</feature>
<dbReference type="EMBL" id="SGJD01002300">
    <property type="protein sequence ID" value="KAB0395968.1"/>
    <property type="molecule type" value="Genomic_DNA"/>
</dbReference>
<dbReference type="PROSITE" id="PS50088">
    <property type="entry name" value="ANK_REPEAT"/>
    <property type="match status" value="4"/>
</dbReference>
<keyword evidence="1" id="KW-0677">Repeat</keyword>
<protein>
    <submittedName>
        <fullName evidence="4">Uncharacterized protein</fullName>
    </submittedName>
</protein>
<dbReference type="PANTHER" id="PTHR24173">
    <property type="entry name" value="ANKYRIN REPEAT CONTAINING"/>
    <property type="match status" value="1"/>
</dbReference>
<evidence type="ECO:0000313" key="5">
    <source>
        <dbReference type="Proteomes" id="UP000437017"/>
    </source>
</evidence>
<evidence type="ECO:0000256" key="1">
    <source>
        <dbReference type="ARBA" id="ARBA00022737"/>
    </source>
</evidence>
<sequence length="506" mass="54283">MKELIGRRVHIRARNHVGRVAQHRAAGAGHEQAVRLLLEHEAAVDDEDAVQVPSRRHILVNSGAKIHCKNKDGLTLLHCAAQKGHVPVLAFITGDLEDVALDHADKLGRTAFHWAAEHGQLGSLDFLVGSGCDHSVKDKEPFSPQEGNTALHPAARWGHLAVLQRLLDVRLDLEERNAEGLTALHAAAEGIHPDCVQLLLRAGSSASALSQKKQSCFHYAALGGSEDMAWALVHAGGSTDVADHTAAALLGSAPQDQLSCRDLCDPSGKSLTFKQDHRQETQQLRSVLWYLRPHEWKKLAYCWEFTEAHVHAIEQQCTGTTLPWCPRATGWRGGGTWVTPIGYMVDAQGKAWHWGDPGVPDIKLHPPIPSKAAPPLPSHALPISGLNSAELGEGSDVLAAVRGVLRPGSGKAGGVGAFSLSLSPLMILRHQELPGARALVTASENPSRALFKGLVAIGRRDLAGKCSPCPASAQGSAGCRVRVAWPRWTAAGPSKAAQTTALWRWL</sequence>
<dbReference type="AlphaFoldDB" id="A0A643C7Q3"/>